<keyword evidence="7" id="KW-1185">Reference proteome</keyword>
<dbReference type="InterPro" id="IPR029052">
    <property type="entry name" value="Metallo-depent_PP-like"/>
</dbReference>
<evidence type="ECO:0000256" key="3">
    <source>
        <dbReference type="SAM" id="MobiDB-lite"/>
    </source>
</evidence>
<sequence length="592" mass="63821">MGARRAERSIQQLPIARRAKREETMPRPAPLVRSLGLLLALALGGCSQVPRSAPVEVNLAVINDLHGYLQSNPFSYEEPAGGRTTLQAGGLAALGGLLTELRRQDPELLFVGGGDLIGASPPLSALWADEPTLKALDLLGLKLSVVGNHELDSGRQELLRQVRGGCASPRPQRACRFDGEHRGTRFPYIAANLIDSASGELLFAPYRIETVHGVRIAFVGAVPQDLPSMVPRSSLAGLDTLDEAEAINAQLPALRRQGVDVIVALVHNGGRTDEPFDRQDCRGLQGEIVEVARRLDPQIELLISAHTHEGYLCRVGDRLVTQASSYGRLLTHLTLRIDPASRRVLGIEARNLLVDPRRYPGDAGMRALEQRVEQRSGALLEKPVARLGAARIPRAADASGESAMGDLVADAQLAATRHLGAEAALANYGGIRGELALEPGRSRVSFGQLAAVQPFGNRLVVLTLSGAQLRELLEQQWRDGEFAPLQVSASLSYRWDASRPPGRRVLPGSLRIDGRPVRDGQAYRIAVNAFLADGGDHFTVLTRAGQRLDTPIEDRQALIDYLQACDRSGAPAGRGEPARRFRPVGRPVVAGP</sequence>
<evidence type="ECO:0000313" key="6">
    <source>
        <dbReference type="EMBL" id="MFC2972590.1"/>
    </source>
</evidence>
<dbReference type="SUPFAM" id="SSF56300">
    <property type="entry name" value="Metallo-dependent phosphatases"/>
    <property type="match status" value="1"/>
</dbReference>
<comment type="similarity">
    <text evidence="2">Belongs to the 5'-nucleotidase family.</text>
</comment>
<dbReference type="Gene3D" id="3.60.21.10">
    <property type="match status" value="1"/>
</dbReference>
<evidence type="ECO:0000259" key="5">
    <source>
        <dbReference type="Pfam" id="PF02872"/>
    </source>
</evidence>
<organism evidence="6 7">
    <name type="scientific">Azotobacter bryophylli</name>
    <dbReference type="NCBI Taxonomy" id="1986537"/>
    <lineage>
        <taxon>Bacteria</taxon>
        <taxon>Pseudomonadati</taxon>
        <taxon>Pseudomonadota</taxon>
        <taxon>Gammaproteobacteria</taxon>
        <taxon>Pseudomonadales</taxon>
        <taxon>Pseudomonadaceae</taxon>
        <taxon>Azotobacter</taxon>
    </lineage>
</organism>
<name>A0ABV7ATH6_9GAMM</name>
<keyword evidence="2" id="KW-0378">Hydrolase</keyword>
<evidence type="ECO:0000313" key="7">
    <source>
        <dbReference type="Proteomes" id="UP001595457"/>
    </source>
</evidence>
<feature type="region of interest" description="Disordered" evidence="3">
    <location>
        <begin position="569"/>
        <end position="592"/>
    </location>
</feature>
<dbReference type="Proteomes" id="UP001595457">
    <property type="component" value="Unassembled WGS sequence"/>
</dbReference>
<accession>A0ABV7ATH6</accession>
<dbReference type="Pfam" id="PF00149">
    <property type="entry name" value="Metallophos"/>
    <property type="match status" value="1"/>
</dbReference>
<dbReference type="PANTHER" id="PTHR11575:SF24">
    <property type="entry name" value="5'-NUCLEOTIDASE"/>
    <property type="match status" value="1"/>
</dbReference>
<dbReference type="EMBL" id="JBHRSJ010000017">
    <property type="protein sequence ID" value="MFC2972590.1"/>
    <property type="molecule type" value="Genomic_DNA"/>
</dbReference>
<evidence type="ECO:0000259" key="4">
    <source>
        <dbReference type="Pfam" id="PF00149"/>
    </source>
</evidence>
<protein>
    <submittedName>
        <fullName evidence="6">Bifunctional metallophosphatase/5'-nucleotidase</fullName>
    </submittedName>
</protein>
<dbReference type="PRINTS" id="PR01607">
    <property type="entry name" value="APYRASEFAMLY"/>
</dbReference>
<evidence type="ECO:0000256" key="1">
    <source>
        <dbReference type="ARBA" id="ARBA00022729"/>
    </source>
</evidence>
<reference evidence="7" key="1">
    <citation type="journal article" date="2019" name="Int. J. Syst. Evol. Microbiol.">
        <title>The Global Catalogue of Microorganisms (GCM) 10K type strain sequencing project: providing services to taxonomists for standard genome sequencing and annotation.</title>
        <authorList>
            <consortium name="The Broad Institute Genomics Platform"/>
            <consortium name="The Broad Institute Genome Sequencing Center for Infectious Disease"/>
            <person name="Wu L."/>
            <person name="Ma J."/>
        </authorList>
    </citation>
    <scope>NUCLEOTIDE SEQUENCE [LARGE SCALE GENOMIC DNA]</scope>
    <source>
        <strain evidence="7">KCTC 62195</strain>
    </source>
</reference>
<dbReference type="SUPFAM" id="SSF55816">
    <property type="entry name" value="5'-nucleotidase (syn. UDP-sugar hydrolase), C-terminal domain"/>
    <property type="match status" value="1"/>
</dbReference>
<dbReference type="InterPro" id="IPR004843">
    <property type="entry name" value="Calcineurin-like_PHP"/>
</dbReference>
<dbReference type="Pfam" id="PF02872">
    <property type="entry name" value="5_nucleotid_C"/>
    <property type="match status" value="1"/>
</dbReference>
<dbReference type="InterPro" id="IPR008334">
    <property type="entry name" value="5'-Nucleotdase_C"/>
</dbReference>
<dbReference type="InterPro" id="IPR006179">
    <property type="entry name" value="5_nucleotidase/apyrase"/>
</dbReference>
<proteinExistence type="inferred from homology"/>
<feature type="domain" description="Calcineurin-like phosphoesterase" evidence="4">
    <location>
        <begin position="59"/>
        <end position="309"/>
    </location>
</feature>
<keyword evidence="1" id="KW-0732">Signal</keyword>
<evidence type="ECO:0000256" key="2">
    <source>
        <dbReference type="RuleBase" id="RU362119"/>
    </source>
</evidence>
<feature type="domain" description="5'-Nucleotidase C-terminal" evidence="5">
    <location>
        <begin position="392"/>
        <end position="542"/>
    </location>
</feature>
<comment type="caution">
    <text evidence="6">The sequence shown here is derived from an EMBL/GenBank/DDBJ whole genome shotgun (WGS) entry which is preliminary data.</text>
</comment>
<gene>
    <name evidence="6" type="ORF">ACFOJE_10255</name>
</gene>
<dbReference type="Gene3D" id="3.90.780.10">
    <property type="entry name" value="5'-Nucleotidase, C-terminal domain"/>
    <property type="match status" value="1"/>
</dbReference>
<keyword evidence="2" id="KW-0547">Nucleotide-binding</keyword>
<dbReference type="PANTHER" id="PTHR11575">
    <property type="entry name" value="5'-NUCLEOTIDASE-RELATED"/>
    <property type="match status" value="1"/>
</dbReference>
<dbReference type="RefSeq" id="WP_377814235.1">
    <property type="nucleotide sequence ID" value="NZ_JBHRSJ010000017.1"/>
</dbReference>
<dbReference type="InterPro" id="IPR036907">
    <property type="entry name" value="5'-Nucleotdase_C_sf"/>
</dbReference>